<dbReference type="EMBL" id="WHWB01032945">
    <property type="protein sequence ID" value="KAJ7422814.1"/>
    <property type="molecule type" value="Genomic_DNA"/>
</dbReference>
<proteinExistence type="predicted"/>
<protein>
    <submittedName>
        <fullName evidence="1">Uncharacterized protein</fullName>
    </submittedName>
</protein>
<evidence type="ECO:0000313" key="1">
    <source>
        <dbReference type="EMBL" id="KAJ7422814.1"/>
    </source>
</evidence>
<comment type="caution">
    <text evidence="1">The sequence shown here is derived from an EMBL/GenBank/DDBJ whole genome shotgun (WGS) entry which is preliminary data.</text>
</comment>
<sequence length="85" mass="9686">MYKVITKSECSNDTAKEIKDKKIDQMLDVDPVDQWIRLANWKEVSTCQDVNRTQFSQGTDSPYAVLPQLSPIKKAEESSLSFLGF</sequence>
<name>A0ABQ9DID4_9PASS</name>
<evidence type="ECO:0000313" key="2">
    <source>
        <dbReference type="Proteomes" id="UP001145742"/>
    </source>
</evidence>
<accession>A0ABQ9DID4</accession>
<organism evidence="1 2">
    <name type="scientific">Willisornis vidua</name>
    <name type="common">Xingu scale-backed antbird</name>
    <dbReference type="NCBI Taxonomy" id="1566151"/>
    <lineage>
        <taxon>Eukaryota</taxon>
        <taxon>Metazoa</taxon>
        <taxon>Chordata</taxon>
        <taxon>Craniata</taxon>
        <taxon>Vertebrata</taxon>
        <taxon>Euteleostomi</taxon>
        <taxon>Archelosauria</taxon>
        <taxon>Archosauria</taxon>
        <taxon>Dinosauria</taxon>
        <taxon>Saurischia</taxon>
        <taxon>Theropoda</taxon>
        <taxon>Coelurosauria</taxon>
        <taxon>Aves</taxon>
        <taxon>Neognathae</taxon>
        <taxon>Neoaves</taxon>
        <taxon>Telluraves</taxon>
        <taxon>Australaves</taxon>
        <taxon>Passeriformes</taxon>
        <taxon>Thamnophilidae</taxon>
        <taxon>Willisornis</taxon>
    </lineage>
</organism>
<gene>
    <name evidence="1" type="ORF">WISP_36517</name>
</gene>
<reference evidence="1" key="1">
    <citation type="submission" date="2019-10" db="EMBL/GenBank/DDBJ databases">
        <authorList>
            <person name="Soares A.E.R."/>
            <person name="Aleixo A."/>
            <person name="Schneider P."/>
            <person name="Miyaki C.Y."/>
            <person name="Schneider M.P."/>
            <person name="Mello C."/>
            <person name="Vasconcelos A.T.R."/>
        </authorList>
    </citation>
    <scope>NUCLEOTIDE SEQUENCE</scope>
    <source>
        <tissue evidence="1">Muscle</tissue>
    </source>
</reference>
<dbReference type="Proteomes" id="UP001145742">
    <property type="component" value="Unassembled WGS sequence"/>
</dbReference>
<keyword evidence="2" id="KW-1185">Reference proteome</keyword>